<dbReference type="Proteomes" id="UP000436522">
    <property type="component" value="Unassembled WGS sequence"/>
</dbReference>
<evidence type="ECO:0000313" key="2">
    <source>
        <dbReference type="Proteomes" id="UP000436522"/>
    </source>
</evidence>
<dbReference type="RefSeq" id="WP_159974491.1">
    <property type="nucleotide sequence ID" value="NZ_BLIV01000001.1"/>
</dbReference>
<dbReference type="Gene3D" id="3.40.50.150">
    <property type="entry name" value="Vaccinia Virus protein VP39"/>
    <property type="match status" value="1"/>
</dbReference>
<dbReference type="InterPro" id="IPR029063">
    <property type="entry name" value="SAM-dependent_MTases_sf"/>
</dbReference>
<dbReference type="SUPFAM" id="SSF53335">
    <property type="entry name" value="S-adenosyl-L-methionine-dependent methyltransferases"/>
    <property type="match status" value="1"/>
</dbReference>
<proteinExistence type="predicted"/>
<dbReference type="EMBL" id="BLIV01000001">
    <property type="protein sequence ID" value="GFE48603.1"/>
    <property type="molecule type" value="Genomic_DNA"/>
</dbReference>
<evidence type="ECO:0000313" key="1">
    <source>
        <dbReference type="EMBL" id="GFE48603.1"/>
    </source>
</evidence>
<keyword evidence="2" id="KW-1185">Reference proteome</keyword>
<protein>
    <submittedName>
        <fullName evidence="1">Uncharacterized protein</fullName>
    </submittedName>
</protein>
<comment type="caution">
    <text evidence="1">The sequence shown here is derived from an EMBL/GenBank/DDBJ whole genome shotgun (WGS) entry which is preliminary data.</text>
</comment>
<name>A0A640VJV0_9RHOB</name>
<reference evidence="1 2" key="1">
    <citation type="submission" date="2019-12" db="EMBL/GenBank/DDBJ databases">
        <title>Roseobacter cerasinus sp. nov., isolated from seawater around aquaculture.</title>
        <authorList>
            <person name="Muramatsu S."/>
            <person name="Takabe Y."/>
            <person name="Mori K."/>
            <person name="Takaichi S."/>
            <person name="Hanada S."/>
        </authorList>
    </citation>
    <scope>NUCLEOTIDE SEQUENCE [LARGE SCALE GENOMIC DNA]</scope>
    <source>
        <strain evidence="1 2">AI77</strain>
    </source>
</reference>
<accession>A0A640VJV0</accession>
<gene>
    <name evidence="1" type="ORF">So717_03560</name>
</gene>
<sequence>MLNFQSKHASFEQRNQLIADRLPHAGSWILDVGSNTGFTTQFLGNLGHYALGVEKMEKEYATACGIAGQTSAFMHIGVSPAFFANSPEWSAILLLSVLHRIYAFDGEACMRDVLRQCGQKTAMLFVEGSTRHARYRDQGQPPPSFADQDVDAATAWHEELFREVLGDDWAVQSKHVLAHTKKEPQRILFHLTKTSRALDPLRLRPGDVIELDPARVGFLQFPEFHKLHRTTPASLGQAPPGDWDVVLDKDCFWGARYEGGRGQDIGMISLSNYHFLTALKQRFHEGKAWEDTAWLAWMRETAPSRYNTEQKIQKRLRFIEGLYDDCVSGRYRFSGDDLPLVNVGRLDRIAIEDGRHRICVAKAAGVARIAVKVNALHPDHRFAL</sequence>
<dbReference type="AlphaFoldDB" id="A0A640VJV0"/>
<organism evidence="1 2">
    <name type="scientific">Roseobacter cerasinus</name>
    <dbReference type="NCBI Taxonomy" id="2602289"/>
    <lineage>
        <taxon>Bacteria</taxon>
        <taxon>Pseudomonadati</taxon>
        <taxon>Pseudomonadota</taxon>
        <taxon>Alphaproteobacteria</taxon>
        <taxon>Rhodobacterales</taxon>
        <taxon>Roseobacteraceae</taxon>
        <taxon>Roseobacter</taxon>
    </lineage>
</organism>
<dbReference type="OrthoDB" id="9796020at2"/>